<gene>
    <name evidence="1" type="ORF">NMK71_00825</name>
</gene>
<comment type="caution">
    <text evidence="1">The sequence shown here is derived from an EMBL/GenBank/DDBJ whole genome shotgun (WGS) entry which is preliminary data.</text>
</comment>
<accession>A0A9X4MU44</accession>
<proteinExistence type="predicted"/>
<keyword evidence="2" id="KW-1185">Reference proteome</keyword>
<evidence type="ECO:0000313" key="2">
    <source>
        <dbReference type="Proteomes" id="UP001152599"/>
    </source>
</evidence>
<name>A0A9X4MU44_9FLAO</name>
<protein>
    <submittedName>
        <fullName evidence="1">Outer membrane beta-barrel family protein</fullName>
    </submittedName>
</protein>
<dbReference type="SUPFAM" id="SSF56935">
    <property type="entry name" value="Porins"/>
    <property type="match status" value="1"/>
</dbReference>
<organism evidence="1 2">
    <name type="scientific">Profundicola chukchiensis</name>
    <dbReference type="NCBI Taxonomy" id="2961959"/>
    <lineage>
        <taxon>Bacteria</taxon>
        <taxon>Pseudomonadati</taxon>
        <taxon>Bacteroidota</taxon>
        <taxon>Flavobacteriia</taxon>
        <taxon>Flavobacteriales</taxon>
        <taxon>Weeksellaceae</taxon>
        <taxon>Profundicola</taxon>
    </lineage>
</organism>
<dbReference type="AlphaFoldDB" id="A0A9X4MU44"/>
<dbReference type="Proteomes" id="UP001152599">
    <property type="component" value="Unassembled WGS sequence"/>
</dbReference>
<sequence>MGSTYSDDGSDLTATIFIKDAKEKNKIVEYTFSKNGKFKIELQHSYDSIFIETMLNGYSPATYLIKSPKKNKTYTLDLVLVQTQILKDVFVEGKRPKYTTSEDTISYNVSRYQDGSERKIQDVIKKLPGIQLNDQTGEIKYKGKSIETVTLDGDNLFGFNYTLGTKNINVDMVEQIEAIDNYSENPLLKGIEQGGKVSLNLKLKKGKLDFSGSIDIGGGSFNDGTLAKGISTNIVGVTKSYKSFASLSYNNIGINNSPFDYFGYSYNIEQQKEQNYFAEKIIPESLFSNLLEDHRSNINNQFFGNYNAIFKLNPKLSIKTNLYYLQDKITTNQLHEAQFDIETESFTTSDNTFITKKPQQYRGDLEMKYNTSKTSLLEYNFKLKNEKIETPTRVIQNKIEDYSSFLQTDDFYMKQDLLWTKKLSDKKALQLSILQTYNDTPQKLKISPSILYENTQHDVQESQFKKTFVEGKATYLGSGSNDKYTFTVGANYNNSPFESRLLNETDLISENKFNYTQTNIYNTGVYNLNHGKWQVTPSYSIRFTHQKLQYPLDSHYENKGDLIFEPTLSIKYTLNPISFLSGNVGFNQNTSSENYFFLHRVLTDNRTIITNSPKLDFQKTQRYNLLYFNNDLDNQFQLSANLGFQKSKGNFFTNSIITENTTQINYFYLPTNNSSWNLDTKISKYISLIESTLKLSNNVSISNFKNIINNSDLRRNKNTFLRHELFWKTAFDIPINFENSFSFNQSISKSENQRSINNNSWKNTFKMIVRPNKKWFFILSGDYYLPDTKAKNEQFLFIDTSIRYKPNSKRWDASFNMRNLTNELNFEQVQTSDYGKFIYRSNLLPRSFLLNLTWNF</sequence>
<reference evidence="1" key="1">
    <citation type="submission" date="2022-07" db="EMBL/GenBank/DDBJ databases">
        <title>Description and genome-wide analysis of Profundicola chukchiensis gen. nov., sp. nov., marine bacteria isolated from bottom sediments of the Chukchi Sea.</title>
        <authorList>
            <person name="Romanenko L."/>
            <person name="Otstavnykh N."/>
            <person name="Kurilenko V."/>
            <person name="Eremeev V."/>
            <person name="Velansky P."/>
            <person name="Mikhailov V."/>
            <person name="Isaeva M."/>
        </authorList>
    </citation>
    <scope>NUCLEOTIDE SEQUENCE</scope>
    <source>
        <strain evidence="1">KMM 9713</strain>
    </source>
</reference>
<evidence type="ECO:0000313" key="1">
    <source>
        <dbReference type="EMBL" id="MDG4944946.1"/>
    </source>
</evidence>
<dbReference type="EMBL" id="JANCMU010000001">
    <property type="protein sequence ID" value="MDG4944946.1"/>
    <property type="molecule type" value="Genomic_DNA"/>
</dbReference>